<keyword evidence="4" id="KW-0349">Heme</keyword>
<dbReference type="SUPFAM" id="SSF48264">
    <property type="entry name" value="Cytochrome P450"/>
    <property type="match status" value="1"/>
</dbReference>
<dbReference type="AlphaFoldDB" id="A0A200Q3I3"/>
<evidence type="ECO:0000256" key="6">
    <source>
        <dbReference type="ARBA" id="ARBA00023002"/>
    </source>
</evidence>
<organism evidence="10 11">
    <name type="scientific">Macleaya cordata</name>
    <name type="common">Five-seeded plume-poppy</name>
    <name type="synonym">Bocconia cordata</name>
    <dbReference type="NCBI Taxonomy" id="56857"/>
    <lineage>
        <taxon>Eukaryota</taxon>
        <taxon>Viridiplantae</taxon>
        <taxon>Streptophyta</taxon>
        <taxon>Embryophyta</taxon>
        <taxon>Tracheophyta</taxon>
        <taxon>Spermatophyta</taxon>
        <taxon>Magnoliopsida</taxon>
        <taxon>Ranunculales</taxon>
        <taxon>Papaveraceae</taxon>
        <taxon>Papaveroideae</taxon>
        <taxon>Macleaya</taxon>
    </lineage>
</organism>
<dbReference type="EMBL" id="MVGT01003194">
    <property type="protein sequence ID" value="OVA05011.1"/>
    <property type="molecule type" value="Genomic_DNA"/>
</dbReference>
<keyword evidence="6" id="KW-0560">Oxidoreductase</keyword>
<keyword evidence="7" id="KW-0408">Iron</keyword>
<dbReference type="GO" id="GO:0016020">
    <property type="term" value="C:membrane"/>
    <property type="evidence" value="ECO:0007669"/>
    <property type="project" value="UniProtKB-SubCell"/>
</dbReference>
<dbReference type="InterPro" id="IPR001128">
    <property type="entry name" value="Cyt_P450"/>
</dbReference>
<dbReference type="OrthoDB" id="2789670at2759"/>
<evidence type="ECO:0000256" key="9">
    <source>
        <dbReference type="ARBA" id="ARBA00023136"/>
    </source>
</evidence>
<comment type="similarity">
    <text evidence="3">Belongs to the cytochrome P450 family.</text>
</comment>
<dbReference type="GO" id="GO:0033075">
    <property type="term" value="P:isoquinoline alkaloid biosynthetic process"/>
    <property type="evidence" value="ECO:0007669"/>
    <property type="project" value="UniProtKB-ARBA"/>
</dbReference>
<keyword evidence="9" id="KW-0472">Membrane</keyword>
<evidence type="ECO:0000256" key="4">
    <source>
        <dbReference type="ARBA" id="ARBA00022617"/>
    </source>
</evidence>
<evidence type="ECO:0000256" key="8">
    <source>
        <dbReference type="ARBA" id="ARBA00023033"/>
    </source>
</evidence>
<evidence type="ECO:0000256" key="2">
    <source>
        <dbReference type="ARBA" id="ARBA00004370"/>
    </source>
</evidence>
<dbReference type="PANTHER" id="PTHR47943">
    <property type="entry name" value="CYTOCHROME P450 93A3-LIKE"/>
    <property type="match status" value="1"/>
</dbReference>
<accession>A0A200Q3I3</accession>
<reference evidence="10 11" key="1">
    <citation type="journal article" date="2017" name="Mol. Plant">
        <title>The Genome of Medicinal Plant Macleaya cordata Provides New Insights into Benzylisoquinoline Alkaloids Metabolism.</title>
        <authorList>
            <person name="Liu X."/>
            <person name="Liu Y."/>
            <person name="Huang P."/>
            <person name="Ma Y."/>
            <person name="Qing Z."/>
            <person name="Tang Q."/>
            <person name="Cao H."/>
            <person name="Cheng P."/>
            <person name="Zheng Y."/>
            <person name="Yuan Z."/>
            <person name="Zhou Y."/>
            <person name="Liu J."/>
            <person name="Tang Z."/>
            <person name="Zhuo Y."/>
            <person name="Zhang Y."/>
            <person name="Yu L."/>
            <person name="Huang J."/>
            <person name="Yang P."/>
            <person name="Peng Q."/>
            <person name="Zhang J."/>
            <person name="Jiang W."/>
            <person name="Zhang Z."/>
            <person name="Lin K."/>
            <person name="Ro D.K."/>
            <person name="Chen X."/>
            <person name="Xiong X."/>
            <person name="Shang Y."/>
            <person name="Huang S."/>
            <person name="Zeng J."/>
        </authorList>
    </citation>
    <scope>NUCLEOTIDE SEQUENCE [LARGE SCALE GENOMIC DNA]</scope>
    <source>
        <strain evidence="11">cv. BLH2017</strain>
        <tissue evidence="10">Root</tissue>
    </source>
</reference>
<dbReference type="InParanoid" id="A0A200Q3I3"/>
<name>A0A200Q3I3_MACCD</name>
<dbReference type="Proteomes" id="UP000195402">
    <property type="component" value="Unassembled WGS sequence"/>
</dbReference>
<keyword evidence="5" id="KW-0479">Metal-binding</keyword>
<comment type="subcellular location">
    <subcellularLocation>
        <location evidence="2">Membrane</location>
    </subcellularLocation>
</comment>
<dbReference type="PRINTS" id="PR00463">
    <property type="entry name" value="EP450I"/>
</dbReference>
<dbReference type="GO" id="GO:0016705">
    <property type="term" value="F:oxidoreductase activity, acting on paired donors, with incorporation or reduction of molecular oxygen"/>
    <property type="evidence" value="ECO:0007669"/>
    <property type="project" value="InterPro"/>
</dbReference>
<dbReference type="GO" id="GO:0004497">
    <property type="term" value="F:monooxygenase activity"/>
    <property type="evidence" value="ECO:0007669"/>
    <property type="project" value="UniProtKB-KW"/>
</dbReference>
<dbReference type="InterPro" id="IPR036396">
    <property type="entry name" value="Cyt_P450_sf"/>
</dbReference>
<evidence type="ECO:0000313" key="10">
    <source>
        <dbReference type="EMBL" id="OVA05011.1"/>
    </source>
</evidence>
<sequence length="107" mass="12193">MDTEQENEQLSRSSIKAIMLDMLARSMDSSATAVEWALAELLKNPRVMKRVQEELEAVVGLDRLVEESDLVKLKYLEMVVKESMRLHPVAPLLIPHESVEDIKINGY</sequence>
<keyword evidence="11" id="KW-1185">Reference proteome</keyword>
<gene>
    <name evidence="10" type="ORF">BVC80_1211g80</name>
</gene>
<evidence type="ECO:0000256" key="5">
    <source>
        <dbReference type="ARBA" id="ARBA00022723"/>
    </source>
</evidence>
<evidence type="ECO:0000313" key="11">
    <source>
        <dbReference type="Proteomes" id="UP000195402"/>
    </source>
</evidence>
<dbReference type="OMA" id="IRETELC"/>
<evidence type="ECO:0000256" key="7">
    <source>
        <dbReference type="ARBA" id="ARBA00023004"/>
    </source>
</evidence>
<comment type="cofactor">
    <cofactor evidence="1">
        <name>heme</name>
        <dbReference type="ChEBI" id="CHEBI:30413"/>
    </cofactor>
</comment>
<dbReference type="Gene3D" id="1.10.630.10">
    <property type="entry name" value="Cytochrome P450"/>
    <property type="match status" value="1"/>
</dbReference>
<keyword evidence="8" id="KW-0503">Monooxygenase</keyword>
<comment type="caution">
    <text evidence="10">The sequence shown here is derived from an EMBL/GenBank/DDBJ whole genome shotgun (WGS) entry which is preliminary data.</text>
</comment>
<evidence type="ECO:0000256" key="1">
    <source>
        <dbReference type="ARBA" id="ARBA00001971"/>
    </source>
</evidence>
<dbReference type="GO" id="GO:0020037">
    <property type="term" value="F:heme binding"/>
    <property type="evidence" value="ECO:0007669"/>
    <property type="project" value="InterPro"/>
</dbReference>
<dbReference type="Pfam" id="PF00067">
    <property type="entry name" value="p450"/>
    <property type="match status" value="1"/>
</dbReference>
<proteinExistence type="inferred from homology"/>
<dbReference type="STRING" id="56857.A0A200Q3I3"/>
<evidence type="ECO:0000256" key="3">
    <source>
        <dbReference type="ARBA" id="ARBA00010617"/>
    </source>
</evidence>
<dbReference type="GO" id="GO:0005506">
    <property type="term" value="F:iron ion binding"/>
    <property type="evidence" value="ECO:0007669"/>
    <property type="project" value="InterPro"/>
</dbReference>
<dbReference type="PANTHER" id="PTHR47943:SF2">
    <property type="entry name" value="CYTOCHROME P450"/>
    <property type="match status" value="1"/>
</dbReference>
<protein>
    <submittedName>
        <fullName evidence="10">Cytochrome P450</fullName>
    </submittedName>
</protein>
<dbReference type="InterPro" id="IPR002401">
    <property type="entry name" value="Cyt_P450_E_grp-I"/>
</dbReference>